<dbReference type="NCBIfam" id="NF033855">
    <property type="entry name" value="tRNA_MNMC2"/>
    <property type="match status" value="1"/>
</dbReference>
<reference evidence="2" key="1">
    <citation type="submission" date="2022-07" db="EMBL/GenBank/DDBJ databases">
        <title>Gramela sediminis sp. nov., isolated from deep-sea sediment of the Indian Ocean.</title>
        <authorList>
            <person name="Shi H."/>
        </authorList>
    </citation>
    <scope>NUCLEOTIDE SEQUENCE</scope>
    <source>
        <strain evidence="2">GC03-9</strain>
    </source>
</reference>
<dbReference type="InterPro" id="IPR047785">
    <property type="entry name" value="tRNA_MNMC2"/>
</dbReference>
<evidence type="ECO:0000313" key="3">
    <source>
        <dbReference type="Proteomes" id="UP001155280"/>
    </source>
</evidence>
<dbReference type="GO" id="GO:0016645">
    <property type="term" value="F:oxidoreductase activity, acting on the CH-NH group of donors"/>
    <property type="evidence" value="ECO:0007669"/>
    <property type="project" value="InterPro"/>
</dbReference>
<accession>A0A9X2I6E1</accession>
<gene>
    <name evidence="2" type="primary">mnmD</name>
    <name evidence="2" type="ORF">MKO06_00490</name>
</gene>
<dbReference type="Proteomes" id="UP001155280">
    <property type="component" value="Unassembled WGS sequence"/>
</dbReference>
<dbReference type="GO" id="GO:0004808">
    <property type="term" value="F:tRNA (5-methylaminomethyl-2-thiouridylate)(34)-methyltransferase activity"/>
    <property type="evidence" value="ECO:0007669"/>
    <property type="project" value="InterPro"/>
</dbReference>
<evidence type="ECO:0000259" key="1">
    <source>
        <dbReference type="Pfam" id="PF05430"/>
    </source>
</evidence>
<dbReference type="AlphaFoldDB" id="A0A9X2I6E1"/>
<organism evidence="2 3">
    <name type="scientific">Christiangramia oceanisediminis</name>
    <dbReference type="NCBI Taxonomy" id="2920386"/>
    <lineage>
        <taxon>Bacteria</taxon>
        <taxon>Pseudomonadati</taxon>
        <taxon>Bacteroidota</taxon>
        <taxon>Flavobacteriia</taxon>
        <taxon>Flavobacteriales</taxon>
        <taxon>Flavobacteriaceae</taxon>
        <taxon>Christiangramia</taxon>
    </lineage>
</organism>
<dbReference type="Gene3D" id="3.40.50.150">
    <property type="entry name" value="Vaccinia Virus protein VP39"/>
    <property type="match status" value="1"/>
</dbReference>
<evidence type="ECO:0000313" key="2">
    <source>
        <dbReference type="EMBL" id="MCP9198366.1"/>
    </source>
</evidence>
<dbReference type="PANTHER" id="PTHR39963:SF1">
    <property type="entry name" value="MNMC-LIKE METHYLTRANSFERASE DOMAIN-CONTAINING PROTEIN"/>
    <property type="match status" value="1"/>
</dbReference>
<proteinExistence type="predicted"/>
<dbReference type="Pfam" id="PF05430">
    <property type="entry name" value="Methyltransf_30"/>
    <property type="match status" value="1"/>
</dbReference>
<sequence>MERKIIQTADGSVTIHLPEWNEQYHSKHGAVQEARHVFLKMGLHKLVDDRSIEKIDILEIGFGTGLNAFLTFLEAEKLKLKIDYTGVEAFPVKLEEIERLNYPEVVSASEKDWVFNAMHQQEWEKKGDVSEAFQLTKQKKDFKEIRDEAAYDLIYFDAFGARVQPELWTEEIFSLMYRALRSNGILVTYAAKGSVRRAMQANGFQVEKLPGPPGKREMLRAVKS</sequence>
<name>A0A9X2I6E1_9FLAO</name>
<dbReference type="InterPro" id="IPR029063">
    <property type="entry name" value="SAM-dependent_MTases_sf"/>
</dbReference>
<dbReference type="SUPFAM" id="SSF53335">
    <property type="entry name" value="S-adenosyl-L-methionine-dependent methyltransferases"/>
    <property type="match status" value="1"/>
</dbReference>
<feature type="domain" description="MnmC-like methyltransferase" evidence="1">
    <location>
        <begin position="108"/>
        <end position="223"/>
    </location>
</feature>
<dbReference type="PANTHER" id="PTHR39963">
    <property type="entry name" value="SLL0983 PROTEIN"/>
    <property type="match status" value="1"/>
</dbReference>
<comment type="caution">
    <text evidence="2">The sequence shown here is derived from an EMBL/GenBank/DDBJ whole genome shotgun (WGS) entry which is preliminary data.</text>
</comment>
<protein>
    <submittedName>
        <fullName evidence="2">tRNA (5-methylaminomethyl-2-thiouridine)(34)-methyltransferase MnmD</fullName>
    </submittedName>
</protein>
<dbReference type="RefSeq" id="WP_241550377.1">
    <property type="nucleotide sequence ID" value="NZ_JANCNS010000001.1"/>
</dbReference>
<keyword evidence="3" id="KW-1185">Reference proteome</keyword>
<dbReference type="EMBL" id="JANCNS010000001">
    <property type="protein sequence ID" value="MCP9198366.1"/>
    <property type="molecule type" value="Genomic_DNA"/>
</dbReference>
<dbReference type="InterPro" id="IPR008471">
    <property type="entry name" value="MnmC-like_methylTransf"/>
</dbReference>